<dbReference type="OrthoDB" id="113447at2"/>
<dbReference type="EMBL" id="CP003261">
    <property type="protein sequence ID" value="AGK95738.1"/>
    <property type="molecule type" value="Genomic_DNA"/>
</dbReference>
<dbReference type="Proteomes" id="UP000013523">
    <property type="component" value="Chromosome"/>
</dbReference>
<evidence type="ECO:0000313" key="3">
    <source>
        <dbReference type="Proteomes" id="UP000013523"/>
    </source>
</evidence>
<dbReference type="AlphaFoldDB" id="R4JZK2"/>
<dbReference type="GO" id="GO:0003824">
    <property type="term" value="F:catalytic activity"/>
    <property type="evidence" value="ECO:0007669"/>
    <property type="project" value="InterPro"/>
</dbReference>
<dbReference type="InterPro" id="IPR033396">
    <property type="entry name" value="DUF5107"/>
</dbReference>
<dbReference type="STRING" id="86416.Clopa_0696"/>
<dbReference type="GO" id="GO:0005975">
    <property type="term" value="P:carbohydrate metabolic process"/>
    <property type="evidence" value="ECO:0007669"/>
    <property type="project" value="InterPro"/>
</dbReference>
<sequence>MIYKNTFKNMSSITLENDELKIIVIPSLGGKLVSLYNKLSKFELLFQNKENEYKKPGLNSDFASFDASGFDDAFPTIDSSRVQYEGKEILYPDHGEIWTSSFDYRIIDGYLELTCSISILPYTYKKLIHLENDTVKIKYNIVNKSNSPFPCIWAMHCLVNCSEDIEISFPKNTTEIINVHDSDVLGKKNLIHSYPITKTLDNKDYRLDRIGSSSLNKTEKYYVSGIVNEGKCSIYYPSNSSLFTINFDKDKLPYLGFWVTEGGFRGDYNCALEPTNGFYDDIDTAKSNNKLYYLRPKEPLNFEISLQLKKVEQ</sequence>
<reference evidence="2 3" key="1">
    <citation type="submission" date="2012-01" db="EMBL/GenBank/DDBJ databases">
        <title>Complete sequence of chromosome of Clostridium pasteurianum BC1.</title>
        <authorList>
            <consortium name="US DOE Joint Genome Institute"/>
            <person name="Lucas S."/>
            <person name="Han J."/>
            <person name="Lapidus A."/>
            <person name="Cheng J.-F."/>
            <person name="Goodwin L."/>
            <person name="Pitluck S."/>
            <person name="Peters L."/>
            <person name="Mikhailova N."/>
            <person name="Teshima H."/>
            <person name="Detter J.C."/>
            <person name="Han C."/>
            <person name="Tapia R."/>
            <person name="Land M."/>
            <person name="Hauser L."/>
            <person name="Kyrpides N."/>
            <person name="Ivanova N."/>
            <person name="Pagani I."/>
            <person name="Dunn J."/>
            <person name="Taghavi S."/>
            <person name="Francis A."/>
            <person name="van der Lelie D."/>
            <person name="Woyke T."/>
        </authorList>
    </citation>
    <scope>NUCLEOTIDE SEQUENCE [LARGE SCALE GENOMIC DNA]</scope>
    <source>
        <strain evidence="2 3">BC1</strain>
    </source>
</reference>
<evidence type="ECO:0000259" key="1">
    <source>
        <dbReference type="Pfam" id="PF17128"/>
    </source>
</evidence>
<dbReference type="PATRIC" id="fig|86416.3.peg.685"/>
<dbReference type="HOGENOM" id="CLU_076888_0_0_9"/>
<accession>R4JZK2</accession>
<dbReference type="GO" id="GO:0030246">
    <property type="term" value="F:carbohydrate binding"/>
    <property type="evidence" value="ECO:0007669"/>
    <property type="project" value="InterPro"/>
</dbReference>
<dbReference type="InterPro" id="IPR011013">
    <property type="entry name" value="Gal_mutarotase_sf_dom"/>
</dbReference>
<dbReference type="Pfam" id="PF17128">
    <property type="entry name" value="DUF5107"/>
    <property type="match status" value="1"/>
</dbReference>
<dbReference type="eggNOG" id="COG2017">
    <property type="taxonomic scope" value="Bacteria"/>
</dbReference>
<dbReference type="InterPro" id="IPR014718">
    <property type="entry name" value="GH-type_carb-bd"/>
</dbReference>
<name>R4JZK2_CLOPA</name>
<dbReference type="RefSeq" id="WP_015614064.1">
    <property type="nucleotide sequence ID" value="NC_021182.1"/>
</dbReference>
<dbReference type="Gene3D" id="2.70.98.10">
    <property type="match status" value="1"/>
</dbReference>
<proteinExistence type="predicted"/>
<protein>
    <recommendedName>
        <fullName evidence="1">DUF5107 domain-containing protein</fullName>
    </recommendedName>
</protein>
<dbReference type="SUPFAM" id="SSF74650">
    <property type="entry name" value="Galactose mutarotase-like"/>
    <property type="match status" value="1"/>
</dbReference>
<feature type="domain" description="DUF5107" evidence="1">
    <location>
        <begin position="4"/>
        <end position="256"/>
    </location>
</feature>
<organism evidence="2 3">
    <name type="scientific">Clostridium pasteurianum BC1</name>
    <dbReference type="NCBI Taxonomy" id="86416"/>
    <lineage>
        <taxon>Bacteria</taxon>
        <taxon>Bacillati</taxon>
        <taxon>Bacillota</taxon>
        <taxon>Clostridia</taxon>
        <taxon>Eubacteriales</taxon>
        <taxon>Clostridiaceae</taxon>
        <taxon>Clostridium</taxon>
    </lineage>
</organism>
<evidence type="ECO:0000313" key="2">
    <source>
        <dbReference type="EMBL" id="AGK95738.1"/>
    </source>
</evidence>
<gene>
    <name evidence="2" type="ORF">Clopa_0696</name>
</gene>
<dbReference type="KEGG" id="cpas:Clopa_0696"/>
<keyword evidence="3" id="KW-1185">Reference proteome</keyword>